<feature type="compositionally biased region" description="Basic and acidic residues" evidence="2">
    <location>
        <begin position="83"/>
        <end position="98"/>
    </location>
</feature>
<dbReference type="AlphaFoldDB" id="A0A6L2LVJ9"/>
<comment type="caution">
    <text evidence="3">The sequence shown here is derived from an EMBL/GenBank/DDBJ whole genome shotgun (WGS) entry which is preliminary data.</text>
</comment>
<protein>
    <submittedName>
        <fullName evidence="3">Uncharacterized protein</fullName>
    </submittedName>
</protein>
<gene>
    <name evidence="3" type="ORF">Tci_036292</name>
</gene>
<accession>A0A6L2LVJ9</accession>
<sequence length="443" mass="50459">MMVQAQEEIGEGSANPTDSHHTLTNIQPSTSQLQKTKQNRKLRRKVTEVPRNHRDTVAQTRSERVSKIFNDTQLAGVNTPRSESSEDKGLGEEDASKQGRIVDIDSNKDIYLVNVHNDEDMFGVNDLDGDEVIVESVDVIEQAKEVVDDITLAKALMEIKSAKPKADKVVIQEPEHGITTTTPTTITATSSRPKAKGIVIHEQEQVPTPMVSLRQPSHVKDKGKGKMVEPEPVKKLSKKDQLMLDEELAFKLQAKEEEERISREKSQQIKEVNIAWDDVQVKINADYELAQRLQAEEQEELTDAEKEKLFMQFLEKRTKFFTAKRAKEKRDKPPTKAQQRSIMCTYLKNMKGYKLKRLSWCWKVQAEAKVTKGNLKRAGEEFEQENAKKQKIEDDKESAELKQCLEIIPDDGDDVTVDATHVSFNSLTIVDYKIHKEGKQSYF</sequence>
<feature type="coiled-coil region" evidence="1">
    <location>
        <begin position="375"/>
        <end position="402"/>
    </location>
</feature>
<proteinExistence type="predicted"/>
<feature type="compositionally biased region" description="Basic and acidic residues" evidence="2">
    <location>
        <begin position="45"/>
        <end position="66"/>
    </location>
</feature>
<name>A0A6L2LVJ9_TANCI</name>
<dbReference type="EMBL" id="BKCJ010004998">
    <property type="protein sequence ID" value="GEU64314.1"/>
    <property type="molecule type" value="Genomic_DNA"/>
</dbReference>
<organism evidence="3">
    <name type="scientific">Tanacetum cinerariifolium</name>
    <name type="common">Dalmatian daisy</name>
    <name type="synonym">Chrysanthemum cinerariifolium</name>
    <dbReference type="NCBI Taxonomy" id="118510"/>
    <lineage>
        <taxon>Eukaryota</taxon>
        <taxon>Viridiplantae</taxon>
        <taxon>Streptophyta</taxon>
        <taxon>Embryophyta</taxon>
        <taxon>Tracheophyta</taxon>
        <taxon>Spermatophyta</taxon>
        <taxon>Magnoliopsida</taxon>
        <taxon>eudicotyledons</taxon>
        <taxon>Gunneridae</taxon>
        <taxon>Pentapetalae</taxon>
        <taxon>asterids</taxon>
        <taxon>campanulids</taxon>
        <taxon>Asterales</taxon>
        <taxon>Asteraceae</taxon>
        <taxon>Asteroideae</taxon>
        <taxon>Anthemideae</taxon>
        <taxon>Anthemidinae</taxon>
        <taxon>Tanacetum</taxon>
    </lineage>
</organism>
<keyword evidence="1" id="KW-0175">Coiled coil</keyword>
<feature type="region of interest" description="Disordered" evidence="2">
    <location>
        <begin position="1"/>
        <end position="98"/>
    </location>
</feature>
<evidence type="ECO:0000256" key="1">
    <source>
        <dbReference type="SAM" id="Coils"/>
    </source>
</evidence>
<feature type="compositionally biased region" description="Polar residues" evidence="2">
    <location>
        <begin position="14"/>
        <end position="36"/>
    </location>
</feature>
<evidence type="ECO:0000313" key="3">
    <source>
        <dbReference type="EMBL" id="GEU64314.1"/>
    </source>
</evidence>
<evidence type="ECO:0000256" key="2">
    <source>
        <dbReference type="SAM" id="MobiDB-lite"/>
    </source>
</evidence>
<feature type="compositionally biased region" description="Polar residues" evidence="2">
    <location>
        <begin position="69"/>
        <end position="82"/>
    </location>
</feature>
<reference evidence="3" key="1">
    <citation type="journal article" date="2019" name="Sci. Rep.">
        <title>Draft genome of Tanacetum cinerariifolium, the natural source of mosquito coil.</title>
        <authorList>
            <person name="Yamashiro T."/>
            <person name="Shiraishi A."/>
            <person name="Satake H."/>
            <person name="Nakayama K."/>
        </authorList>
    </citation>
    <scope>NUCLEOTIDE SEQUENCE</scope>
</reference>